<keyword evidence="3" id="KW-0645">Protease</keyword>
<evidence type="ECO:0000256" key="7">
    <source>
        <dbReference type="PROSITE-ProRule" id="PRU01379"/>
    </source>
</evidence>
<evidence type="ECO:0000256" key="8">
    <source>
        <dbReference type="SAM" id="SignalP"/>
    </source>
</evidence>
<keyword evidence="5" id="KW-0862">Zinc</keyword>
<dbReference type="GO" id="GO:0006508">
    <property type="term" value="P:proteolysis"/>
    <property type="evidence" value="ECO:0007669"/>
    <property type="project" value="UniProtKB-KW"/>
</dbReference>
<keyword evidence="10" id="KW-0121">Carboxypeptidase</keyword>
<dbReference type="PROSITE" id="PS52035">
    <property type="entry name" value="PEPTIDASE_M14"/>
    <property type="match status" value="1"/>
</dbReference>
<proteinExistence type="inferred from homology"/>
<dbReference type="InterPro" id="IPR000834">
    <property type="entry name" value="Peptidase_M14"/>
</dbReference>
<evidence type="ECO:0000256" key="5">
    <source>
        <dbReference type="ARBA" id="ARBA00022833"/>
    </source>
</evidence>
<dbReference type="GO" id="GO:0005615">
    <property type="term" value="C:extracellular space"/>
    <property type="evidence" value="ECO:0007669"/>
    <property type="project" value="TreeGrafter"/>
</dbReference>
<dbReference type="AlphaFoldDB" id="A0A1G9M6L3"/>
<name>A0A1G9M6L3_9PROT</name>
<feature type="signal peptide" evidence="8">
    <location>
        <begin position="1"/>
        <end position="20"/>
    </location>
</feature>
<evidence type="ECO:0000256" key="4">
    <source>
        <dbReference type="ARBA" id="ARBA00022801"/>
    </source>
</evidence>
<accession>A0A1G9M6L3</accession>
<evidence type="ECO:0000256" key="1">
    <source>
        <dbReference type="ARBA" id="ARBA00001947"/>
    </source>
</evidence>
<dbReference type="Gene3D" id="3.40.630.10">
    <property type="entry name" value="Zn peptidases"/>
    <property type="match status" value="1"/>
</dbReference>
<dbReference type="InterPro" id="IPR029062">
    <property type="entry name" value="Class_I_gatase-like"/>
</dbReference>
<comment type="similarity">
    <text evidence="2 7">Belongs to the peptidase M14 family.</text>
</comment>
<protein>
    <submittedName>
        <fullName evidence="10">Zinc carboxypeptidase</fullName>
    </submittedName>
</protein>
<evidence type="ECO:0000313" key="10">
    <source>
        <dbReference type="EMBL" id="SDL69335.1"/>
    </source>
</evidence>
<evidence type="ECO:0000256" key="3">
    <source>
        <dbReference type="ARBA" id="ARBA00022670"/>
    </source>
</evidence>
<dbReference type="STRING" id="144026.SAMN04488568_101333"/>
<feature type="chain" id="PRO_5011478534" evidence="8">
    <location>
        <begin position="21"/>
        <end position="885"/>
    </location>
</feature>
<keyword evidence="11" id="KW-1185">Reference proteome</keyword>
<evidence type="ECO:0000256" key="2">
    <source>
        <dbReference type="ARBA" id="ARBA00005988"/>
    </source>
</evidence>
<evidence type="ECO:0000256" key="6">
    <source>
        <dbReference type="ARBA" id="ARBA00023049"/>
    </source>
</evidence>
<feature type="domain" description="Peptidase M14" evidence="9">
    <location>
        <begin position="47"/>
        <end position="352"/>
    </location>
</feature>
<dbReference type="PANTHER" id="PTHR11705">
    <property type="entry name" value="PROTEASE FAMILY M14 CARBOXYPEPTIDASE A,B"/>
    <property type="match status" value="1"/>
</dbReference>
<sequence>MKHLFGALVGLVMASVPALAQSSPLAGQYDAQIPTAQSVLGHQFGAEITPPDQAIAYLRALEAAAPDRVRVVDYATSWEGRPLAYAIIANPDSMARLDDIQADLQQLADPRGLSAGERDSLVASTPAVVWLSYGVHGDEISSTDAGLRTAYHLLASRNDAGVDQILDQTIVIIDPVQNPDGRARFVHSFTAARGLQMDENRFTAEHDQPWPGGRTNHYLFDMNRDWFAMTQPETRGRVAAMLDWRPVVVVDAHEMGGDSSYFFAPSAEPFNPHVVQSQRDAQDLIGRNHGRWFDQFGYDYFTREVFDAFYPGYGDMWPTLQGAVAMTYEQASARGLVWRRRDGSLLTYGEAVEHHYVASLSTAEVVAANRERFVRDYLNFRASAADDQNGPQAVLLDLSSNRWGAERLARLLVAQGIEVSRVDGSLSACGSRFEDGAFEVRFNQPAGRLARTLLEDTTELPGDFMQEQESRRTRGLHAELYDVTAWSLPLMHNVNSVVCRRDPGLNGEPVAADDPIASTGSSAGGAWGYAIAWEDAGQARLVAALAAAGVSVRSSDVAFRIGERTFPRGSVVVPRHGAPANLDSLITRLGGEIGARFVGLASSWVDEGPNPGSEHFVPVTAPRIAMLWDDGTDSNSAGATRYVLEQRYGMPVSIIRAGTLGRADLSAFDVLILPEQGRSGYSSVLGASGSAQLTRFVRAGGVLVGLGDATRWLADPEVGLIPTRRERAAETPRAGAQDNAVVDAVLLTSVDELDVVQAEQGAMPDYSPGALLRVEANPDAWMSAGYSRGAAALVTGSDIYAPVSRDAADTAMRFAGPDTLVAGGYMWAESASQIAFKPFVISNSMGSGQVIAFTQAPTTRAYLEGLDLLLLNAVLLGPAHSRGMR</sequence>
<dbReference type="EMBL" id="FNHG01000001">
    <property type="protein sequence ID" value="SDL69335.1"/>
    <property type="molecule type" value="Genomic_DNA"/>
</dbReference>
<keyword evidence="4" id="KW-0378">Hydrolase</keyword>
<dbReference type="SUPFAM" id="SSF53187">
    <property type="entry name" value="Zn-dependent exopeptidases"/>
    <property type="match status" value="1"/>
</dbReference>
<comment type="cofactor">
    <cofactor evidence="1">
        <name>Zn(2+)</name>
        <dbReference type="ChEBI" id="CHEBI:29105"/>
    </cofactor>
</comment>
<dbReference type="GO" id="GO:0008270">
    <property type="term" value="F:zinc ion binding"/>
    <property type="evidence" value="ECO:0007669"/>
    <property type="project" value="InterPro"/>
</dbReference>
<dbReference type="PANTHER" id="PTHR11705:SF143">
    <property type="entry name" value="SLL0236 PROTEIN"/>
    <property type="match status" value="1"/>
</dbReference>
<dbReference type="CDD" id="cd06238">
    <property type="entry name" value="M14-like"/>
    <property type="match status" value="1"/>
</dbReference>
<evidence type="ECO:0000313" key="11">
    <source>
        <dbReference type="Proteomes" id="UP000199759"/>
    </source>
</evidence>
<reference evidence="10 11" key="1">
    <citation type="submission" date="2016-10" db="EMBL/GenBank/DDBJ databases">
        <authorList>
            <person name="de Groot N.N."/>
        </authorList>
    </citation>
    <scope>NUCLEOTIDE SEQUENCE [LARGE SCALE GENOMIC DNA]</scope>
    <source>
        <strain evidence="10 11">DSM 16077</strain>
    </source>
</reference>
<dbReference type="SUPFAM" id="SSF52317">
    <property type="entry name" value="Class I glutamine amidotransferase-like"/>
    <property type="match status" value="1"/>
</dbReference>
<dbReference type="SMART" id="SM00631">
    <property type="entry name" value="Zn_pept"/>
    <property type="match status" value="1"/>
</dbReference>
<evidence type="ECO:0000259" key="9">
    <source>
        <dbReference type="PROSITE" id="PS52035"/>
    </source>
</evidence>
<dbReference type="Gene3D" id="3.40.50.880">
    <property type="match status" value="1"/>
</dbReference>
<organism evidence="10 11">
    <name type="scientific">Maricaulis salignorans</name>
    <dbReference type="NCBI Taxonomy" id="144026"/>
    <lineage>
        <taxon>Bacteria</taxon>
        <taxon>Pseudomonadati</taxon>
        <taxon>Pseudomonadota</taxon>
        <taxon>Alphaproteobacteria</taxon>
        <taxon>Maricaulales</taxon>
        <taxon>Maricaulaceae</taxon>
        <taxon>Maricaulis</taxon>
    </lineage>
</organism>
<keyword evidence="8" id="KW-0732">Signal</keyword>
<keyword evidence="6" id="KW-0482">Metalloprotease</keyword>
<dbReference type="Proteomes" id="UP000199759">
    <property type="component" value="Unassembled WGS sequence"/>
</dbReference>
<dbReference type="Pfam" id="PF00246">
    <property type="entry name" value="Peptidase_M14"/>
    <property type="match status" value="1"/>
</dbReference>
<gene>
    <name evidence="10" type="ORF">SAMN04488568_101333</name>
</gene>
<dbReference type="GO" id="GO:0004181">
    <property type="term" value="F:metallocarboxypeptidase activity"/>
    <property type="evidence" value="ECO:0007669"/>
    <property type="project" value="InterPro"/>
</dbReference>
<feature type="active site" description="Proton donor/acceptor" evidence="7">
    <location>
        <position position="329"/>
    </location>
</feature>